<evidence type="ECO:0000256" key="7">
    <source>
        <dbReference type="ARBA" id="ARBA00022679"/>
    </source>
</evidence>
<reference evidence="24 25" key="1">
    <citation type="journal article" date="2013" name="Genome Announc.">
        <title>Genome Sequence of the Obligate Gammaproteobacterial Methanotroph Methylomicrobium album Strain BG8.</title>
        <authorList>
            <person name="Kits K.D."/>
            <person name="Kalyuzhnaya M.G."/>
            <person name="Klotz M.G."/>
            <person name="Jetten M.S."/>
            <person name="Op den Camp H.J."/>
            <person name="Vuilleumier S."/>
            <person name="Bringel F."/>
            <person name="Dispirito A.A."/>
            <person name="Murrell J.C."/>
            <person name="Bruce D."/>
            <person name="Cheng J.F."/>
            <person name="Copeland A."/>
            <person name="Goodwin L."/>
            <person name="Hauser L."/>
            <person name="Lajus A."/>
            <person name="Land M.L."/>
            <person name="Lapidus A."/>
            <person name="Lucas S."/>
            <person name="Medigue C."/>
            <person name="Pitluck S."/>
            <person name="Woyke T."/>
            <person name="Zeytun A."/>
            <person name="Stein L.Y."/>
        </authorList>
    </citation>
    <scope>NUCLEOTIDE SEQUENCE [LARGE SCALE GENOMIC DNA]</scope>
    <source>
        <strain evidence="24 25">BG8</strain>
    </source>
</reference>
<dbReference type="GO" id="GO:0042597">
    <property type="term" value="C:periplasmic space"/>
    <property type="evidence" value="ECO:0007669"/>
    <property type="project" value="UniProtKB-SubCell"/>
</dbReference>
<dbReference type="EC" id="2.8.5.2" evidence="3"/>
<dbReference type="GO" id="GO:0009055">
    <property type="term" value="F:electron transfer activity"/>
    <property type="evidence" value="ECO:0007669"/>
    <property type="project" value="InterPro"/>
</dbReference>
<evidence type="ECO:0000256" key="1">
    <source>
        <dbReference type="ARBA" id="ARBA00004418"/>
    </source>
</evidence>
<evidence type="ECO:0000256" key="17">
    <source>
        <dbReference type="ARBA" id="ARBA00032318"/>
    </source>
</evidence>
<dbReference type="GO" id="GO:0016740">
    <property type="term" value="F:transferase activity"/>
    <property type="evidence" value="ECO:0007669"/>
    <property type="project" value="UniProtKB-KW"/>
</dbReference>
<dbReference type="AlphaFoldDB" id="H8GQG3"/>
<keyword evidence="9" id="KW-0732">Signal</keyword>
<feature type="binding site" description="axial binding residue" evidence="22">
    <location>
        <position position="274"/>
    </location>
    <ligand>
        <name>heme c</name>
        <dbReference type="ChEBI" id="CHEBI:61717"/>
        <label>2</label>
    </ligand>
    <ligandPart>
        <name>Fe</name>
        <dbReference type="ChEBI" id="CHEBI:18248"/>
    </ligandPart>
</feature>
<keyword evidence="12 22" id="KW-0408">Iron</keyword>
<feature type="binding site" description="covalent" evidence="21">
    <location>
        <position position="227"/>
    </location>
    <ligand>
        <name>heme c</name>
        <dbReference type="ChEBI" id="CHEBI:61717"/>
        <label>2</label>
    </ligand>
</feature>
<evidence type="ECO:0000256" key="21">
    <source>
        <dbReference type="PIRSR" id="PIRSR038455-2"/>
    </source>
</evidence>
<evidence type="ECO:0000256" key="10">
    <source>
        <dbReference type="ARBA" id="ARBA00022764"/>
    </source>
</evidence>
<evidence type="ECO:0000256" key="19">
    <source>
        <dbReference type="ARBA" id="ARBA00048423"/>
    </source>
</evidence>
<dbReference type="STRING" id="686340.Metal_2030"/>
<feature type="binding site" description="axial binding residue" evidence="22">
    <location>
        <position position="231"/>
    </location>
    <ligand>
        <name>heme c</name>
        <dbReference type="ChEBI" id="CHEBI:61717"/>
        <label>2</label>
    </ligand>
    <ligandPart>
        <name>Fe</name>
        <dbReference type="ChEBI" id="CHEBI:18248"/>
    </ligandPart>
</feature>
<keyword evidence="7" id="KW-0808">Transferase</keyword>
<proteinExistence type="inferred from homology"/>
<evidence type="ECO:0000256" key="3">
    <source>
        <dbReference type="ARBA" id="ARBA00012408"/>
    </source>
</evidence>
<dbReference type="HOGENOM" id="CLU_079910_1_0_6"/>
<dbReference type="eggNOG" id="COG3258">
    <property type="taxonomic scope" value="Bacteria"/>
</dbReference>
<dbReference type="GO" id="GO:0070069">
    <property type="term" value="C:cytochrome complex"/>
    <property type="evidence" value="ECO:0007669"/>
    <property type="project" value="InterPro"/>
</dbReference>
<evidence type="ECO:0000256" key="2">
    <source>
        <dbReference type="ARBA" id="ARBA00011530"/>
    </source>
</evidence>
<comment type="catalytic activity">
    <reaction evidence="19">
        <text>S-sulfanyl-L-cysteinyl-[SoxY protein] + thiosulfate + 2 Fe(III)-[cytochrome c] = S-(2-sulfodisulfanyl)-L-cysteinyl-[SoxY protein] + 2 Fe(II)-[cytochrome c] + 2 H(+)</text>
        <dbReference type="Rhea" id="RHEA:51224"/>
        <dbReference type="Rhea" id="RHEA-COMP:10350"/>
        <dbReference type="Rhea" id="RHEA-COMP:14399"/>
        <dbReference type="Rhea" id="RHEA-COMP:14689"/>
        <dbReference type="Rhea" id="RHEA-COMP:14690"/>
        <dbReference type="ChEBI" id="CHEBI:15378"/>
        <dbReference type="ChEBI" id="CHEBI:29033"/>
        <dbReference type="ChEBI" id="CHEBI:29034"/>
        <dbReference type="ChEBI" id="CHEBI:33542"/>
        <dbReference type="ChEBI" id="CHEBI:61963"/>
        <dbReference type="ChEBI" id="CHEBI:140664"/>
        <dbReference type="EC" id="2.8.5.2"/>
    </reaction>
</comment>
<comment type="catalytic activity">
    <reaction evidence="18">
        <text>L-cysteinyl-[SoxY protein] + thiosulfate + 2 Fe(III)-[cytochrome c] = S-sulfosulfanyl-L-cysteinyl-[SoxY protein] + 2 Fe(II)-[cytochrome c] + 2 H(+)</text>
        <dbReference type="Rhea" id="RHEA:56720"/>
        <dbReference type="Rhea" id="RHEA-COMP:10350"/>
        <dbReference type="Rhea" id="RHEA-COMP:14328"/>
        <dbReference type="Rhea" id="RHEA-COMP:14399"/>
        <dbReference type="Rhea" id="RHEA-COMP:14691"/>
        <dbReference type="ChEBI" id="CHEBI:15378"/>
        <dbReference type="ChEBI" id="CHEBI:29033"/>
        <dbReference type="ChEBI" id="CHEBI:29034"/>
        <dbReference type="ChEBI" id="CHEBI:29950"/>
        <dbReference type="ChEBI" id="CHEBI:33542"/>
        <dbReference type="ChEBI" id="CHEBI:139321"/>
        <dbReference type="EC" id="2.8.5.2"/>
    </reaction>
</comment>
<keyword evidence="8 22" id="KW-0479">Metal-binding</keyword>
<feature type="domain" description="Cytochrome c" evidence="23">
    <location>
        <begin position="111"/>
        <end position="193"/>
    </location>
</feature>
<feature type="binding site" description="covalent" evidence="21">
    <location>
        <position position="130"/>
    </location>
    <ligand>
        <name>heme c</name>
        <dbReference type="ChEBI" id="CHEBI:61717"/>
        <label>1</label>
    </ligand>
</feature>
<evidence type="ECO:0000313" key="25">
    <source>
        <dbReference type="Proteomes" id="UP000005090"/>
    </source>
</evidence>
<dbReference type="InterPro" id="IPR009056">
    <property type="entry name" value="Cyt_c-like_dom"/>
</dbReference>
<dbReference type="GO" id="GO:0020037">
    <property type="term" value="F:heme binding"/>
    <property type="evidence" value="ECO:0007669"/>
    <property type="project" value="InterPro"/>
</dbReference>
<comment type="subcellular location">
    <subcellularLocation>
        <location evidence="1">Periplasm</location>
    </subcellularLocation>
</comment>
<sequence>MKTAKSMSSNEGRVRCAYLFQIFRKCQNFRKVRTAYPTKSVLLAGSLLLPPFLLHAAPPQDRQQFREHYRRLFPKLQLSDYADGVYAIDPVARESWQAIEEFPPYEEAIEQGEKLFNMPFPQTGGRYADCFPNKGIGIAHRYPQWDKDKGEVVTLAQALNDCRERNREKPLDAETGEITQLLAYMAYTSRGKAIETVIPEDDPRALAAYQQGKDFYYGRHGQLNFACATCHVQNAGKRLRSEILGASLGHTANWPAYRLKWSEMGTLHRRFRECLTQIRAEAPPAQSAVLRNLEYFLSYMSNGVPISGPSTRK</sequence>
<dbReference type="GO" id="GO:0019417">
    <property type="term" value="P:sulfur oxidation"/>
    <property type="evidence" value="ECO:0007669"/>
    <property type="project" value="InterPro"/>
</dbReference>
<dbReference type="InterPro" id="IPR036909">
    <property type="entry name" value="Cyt_c-like_dom_sf"/>
</dbReference>
<evidence type="ECO:0000256" key="15">
    <source>
        <dbReference type="ARBA" id="ARBA00030833"/>
    </source>
</evidence>
<evidence type="ECO:0000259" key="23">
    <source>
        <dbReference type="Pfam" id="PF21342"/>
    </source>
</evidence>
<organism evidence="24 25">
    <name type="scientific">Methylomicrobium album BG8</name>
    <dbReference type="NCBI Taxonomy" id="686340"/>
    <lineage>
        <taxon>Bacteria</taxon>
        <taxon>Pseudomonadati</taxon>
        <taxon>Pseudomonadota</taxon>
        <taxon>Gammaproteobacteria</taxon>
        <taxon>Methylococcales</taxon>
        <taxon>Methylococcaceae</taxon>
        <taxon>Methylomicrobium</taxon>
    </lineage>
</organism>
<dbReference type="InterPro" id="IPR025710">
    <property type="entry name" value="SoxA"/>
</dbReference>
<evidence type="ECO:0000313" key="24">
    <source>
        <dbReference type="EMBL" id="EIC29790.1"/>
    </source>
</evidence>
<feature type="binding site" description="axial binding residue" evidence="22">
    <location>
        <position position="162"/>
    </location>
    <ligand>
        <name>heme c</name>
        <dbReference type="ChEBI" id="CHEBI:61717"/>
        <label>1</label>
    </ligand>
    <ligandPart>
        <name>Fe</name>
        <dbReference type="ChEBI" id="CHEBI:18248"/>
    </ligandPart>
</feature>
<dbReference type="NCBIfam" id="TIGR04484">
    <property type="entry name" value="thiosulf_SoxA"/>
    <property type="match status" value="1"/>
</dbReference>
<dbReference type="EMBL" id="CM001475">
    <property type="protein sequence ID" value="EIC29790.1"/>
    <property type="molecule type" value="Genomic_DNA"/>
</dbReference>
<dbReference type="Pfam" id="PF21342">
    <property type="entry name" value="SoxA-TsdA_cyt-c"/>
    <property type="match status" value="1"/>
</dbReference>
<evidence type="ECO:0000256" key="14">
    <source>
        <dbReference type="ARBA" id="ARBA00030174"/>
    </source>
</evidence>
<keyword evidence="5" id="KW-0813">Transport</keyword>
<evidence type="ECO:0000256" key="22">
    <source>
        <dbReference type="PIRSR" id="PIRSR038455-3"/>
    </source>
</evidence>
<comment type="subunit">
    <text evidence="2">Heterodimer of SoxA and SoxX.</text>
</comment>
<comment type="cofactor">
    <cofactor evidence="21">
        <name>heme</name>
        <dbReference type="ChEBI" id="CHEBI:30413"/>
    </cofactor>
    <text evidence="21">Binds 2 heme groups per subunit.</text>
</comment>
<evidence type="ECO:0000256" key="9">
    <source>
        <dbReference type="ARBA" id="ARBA00022729"/>
    </source>
</evidence>
<keyword evidence="11" id="KW-0249">Electron transport</keyword>
<evidence type="ECO:0000256" key="5">
    <source>
        <dbReference type="ARBA" id="ARBA00022448"/>
    </source>
</evidence>
<evidence type="ECO:0000256" key="18">
    <source>
        <dbReference type="ARBA" id="ARBA00048077"/>
    </source>
</evidence>
<dbReference type="PIRSF" id="PIRSF038455">
    <property type="entry name" value="SoxA"/>
    <property type="match status" value="1"/>
</dbReference>
<evidence type="ECO:0000256" key="6">
    <source>
        <dbReference type="ARBA" id="ARBA00022617"/>
    </source>
</evidence>
<evidence type="ECO:0000256" key="8">
    <source>
        <dbReference type="ARBA" id="ARBA00022723"/>
    </source>
</evidence>
<dbReference type="Proteomes" id="UP000005090">
    <property type="component" value="Chromosome"/>
</dbReference>
<dbReference type="GO" id="GO:0016669">
    <property type="term" value="F:oxidoreductase activity, acting on a sulfur group of donors, cytochrome as acceptor"/>
    <property type="evidence" value="ECO:0007669"/>
    <property type="project" value="InterPro"/>
</dbReference>
<dbReference type="Gene3D" id="1.10.760.10">
    <property type="entry name" value="Cytochrome c-like domain"/>
    <property type="match status" value="2"/>
</dbReference>
<keyword evidence="10" id="KW-0574">Periplasm</keyword>
<evidence type="ECO:0000256" key="4">
    <source>
        <dbReference type="ARBA" id="ARBA00019364"/>
    </source>
</evidence>
<feature type="active site" description="Cysteine persulfide intermediate" evidence="20">
    <location>
        <position position="274"/>
    </location>
</feature>
<keyword evidence="25" id="KW-1185">Reference proteome</keyword>
<dbReference type="GO" id="GO:0046872">
    <property type="term" value="F:metal ion binding"/>
    <property type="evidence" value="ECO:0007669"/>
    <property type="project" value="UniProtKB-KW"/>
</dbReference>
<evidence type="ECO:0000256" key="11">
    <source>
        <dbReference type="ARBA" id="ARBA00022982"/>
    </source>
</evidence>
<protein>
    <recommendedName>
        <fullName evidence="4">L-cysteine S-thiosulfotransferase subunit SoxA</fullName>
        <ecNumber evidence="3">2.8.5.2</ecNumber>
    </recommendedName>
    <alternativeName>
        <fullName evidence="16">Protein SoxA</fullName>
    </alternativeName>
    <alternativeName>
        <fullName evidence="17">SoxAX cytochrome complex subunit A</fullName>
    </alternativeName>
    <alternativeName>
        <fullName evidence="15">Sulfur oxidizing protein A</fullName>
    </alternativeName>
    <alternativeName>
        <fullName evidence="14">Thiosulfate-oxidizing multienzyme system protein SoxA</fullName>
    </alternativeName>
</protein>
<evidence type="ECO:0000256" key="13">
    <source>
        <dbReference type="ARBA" id="ARBA00025746"/>
    </source>
</evidence>
<evidence type="ECO:0000256" key="16">
    <source>
        <dbReference type="ARBA" id="ARBA00032236"/>
    </source>
</evidence>
<evidence type="ECO:0000256" key="20">
    <source>
        <dbReference type="PIRSR" id="PIRSR038455-1"/>
    </source>
</evidence>
<feature type="binding site" evidence="21">
    <location>
        <position position="270"/>
    </location>
    <ligand>
        <name>substrate</name>
    </ligand>
</feature>
<accession>H8GQG3</accession>
<feature type="binding site" description="covalent" evidence="21">
    <location>
        <position position="230"/>
    </location>
    <ligand>
        <name>heme c</name>
        <dbReference type="ChEBI" id="CHEBI:61717"/>
        <label>2</label>
    </ligand>
</feature>
<gene>
    <name evidence="24" type="ORF">Metal_2030</name>
</gene>
<evidence type="ECO:0000256" key="12">
    <source>
        <dbReference type="ARBA" id="ARBA00023004"/>
    </source>
</evidence>
<keyword evidence="6 21" id="KW-0349">Heme</keyword>
<comment type="similarity">
    <text evidence="13">Belongs to the SoxA family.</text>
</comment>
<dbReference type="SUPFAM" id="SSF46626">
    <property type="entry name" value="Cytochrome c"/>
    <property type="match status" value="2"/>
</dbReference>
<name>H8GQG3_METAL</name>